<keyword evidence="2" id="KW-0670">Pyruvate</keyword>
<dbReference type="EMBL" id="FJ237466">
    <property type="protein sequence ID" value="ACI87786.1"/>
    <property type="molecule type" value="mRNA"/>
</dbReference>
<feature type="non-terminal residue" evidence="2">
    <location>
        <position position="1"/>
    </location>
</feature>
<keyword evidence="2" id="KW-0808">Transferase</keyword>
<organism evidence="2">
    <name type="scientific">Cupressus sempervirens</name>
    <name type="common">Italian cypress</name>
    <dbReference type="NCBI Taxonomy" id="13469"/>
    <lineage>
        <taxon>Eukaryota</taxon>
        <taxon>Viridiplantae</taxon>
        <taxon>Streptophyta</taxon>
        <taxon>Embryophyta</taxon>
        <taxon>Tracheophyta</taxon>
        <taxon>Spermatophyta</taxon>
        <taxon>Pinopsida</taxon>
        <taxon>Pinidae</taxon>
        <taxon>Conifers II</taxon>
        <taxon>Cupressales</taxon>
        <taxon>Cupressaceae</taxon>
        <taxon>Cupressus</taxon>
    </lineage>
</organism>
<name>B6V6R3_CUPSE</name>
<evidence type="ECO:0000313" key="2">
    <source>
        <dbReference type="EMBL" id="ACI87786.1"/>
    </source>
</evidence>
<proteinExistence type="evidence at transcript level"/>
<keyword evidence="1" id="KW-0472">Membrane</keyword>
<dbReference type="GO" id="GO:0016301">
    <property type="term" value="F:kinase activity"/>
    <property type="evidence" value="ECO:0007669"/>
    <property type="project" value="UniProtKB-KW"/>
</dbReference>
<sequence>LEHGKASGLIKPHDRVVVCQKIGDSAVVKIIELEDERDGKRWVWLFTVFMLILLRYLRVNILITTLSQLVT</sequence>
<accession>B6V6R3</accession>
<evidence type="ECO:0000256" key="1">
    <source>
        <dbReference type="SAM" id="Phobius"/>
    </source>
</evidence>
<keyword evidence="2" id="KW-0418">Kinase</keyword>
<keyword evidence="1" id="KW-1133">Transmembrane helix</keyword>
<dbReference type="AlphaFoldDB" id="B6V6R3"/>
<feature type="transmembrane region" description="Helical" evidence="1">
    <location>
        <begin position="41"/>
        <end position="57"/>
    </location>
</feature>
<keyword evidence="1" id="KW-0812">Transmembrane</keyword>
<reference evidence="2" key="1">
    <citation type="submission" date="2008-09" db="EMBL/GenBank/DDBJ databases">
        <title>Cloning and characterization of cold regulated sequences in cypress (Cupressus sempervirens).</title>
        <authorList>
            <person name="Pedron L."/>
            <person name="Baldi P."/>
            <person name="La Porta N."/>
        </authorList>
    </citation>
    <scope>NUCLEOTIDE SEQUENCE</scope>
    <source>
        <strain evidence="2">Cyplp057</strain>
    </source>
</reference>
<protein>
    <submittedName>
        <fullName evidence="2">Putative pyruvate kinase</fullName>
    </submittedName>
</protein>